<sequence>MSGFEPRNLLSPCLLLLLGERPDHGYELVQRLRPLGITDGDTSTVYRTLRSLEHHGCLCSDWVPSGAGPARRIYRLTAKGRAELLSWLGTLEETRRRLDYYMRRLAPLFDNRHPHEAGEVER</sequence>
<evidence type="ECO:0000313" key="2">
    <source>
        <dbReference type="EMBL" id="MEV0972605.1"/>
    </source>
</evidence>
<dbReference type="PANTHER" id="PTHR33169">
    <property type="entry name" value="PADR-FAMILY TRANSCRIPTIONAL REGULATOR"/>
    <property type="match status" value="1"/>
</dbReference>
<comment type="caution">
    <text evidence="2">The sequence shown here is derived from an EMBL/GenBank/DDBJ whole genome shotgun (WGS) entry which is preliminary data.</text>
</comment>
<dbReference type="PANTHER" id="PTHR33169:SF14">
    <property type="entry name" value="TRANSCRIPTIONAL REGULATOR RV3488"/>
    <property type="match status" value="1"/>
</dbReference>
<dbReference type="Pfam" id="PF03551">
    <property type="entry name" value="PadR"/>
    <property type="match status" value="1"/>
</dbReference>
<gene>
    <name evidence="2" type="ORF">AB0I59_28715</name>
</gene>
<evidence type="ECO:0000313" key="3">
    <source>
        <dbReference type="Proteomes" id="UP001551675"/>
    </source>
</evidence>
<dbReference type="Proteomes" id="UP001551675">
    <property type="component" value="Unassembled WGS sequence"/>
</dbReference>
<dbReference type="SUPFAM" id="SSF46785">
    <property type="entry name" value="Winged helix' DNA-binding domain"/>
    <property type="match status" value="1"/>
</dbReference>
<proteinExistence type="predicted"/>
<feature type="domain" description="Transcription regulator PadR N-terminal" evidence="1">
    <location>
        <begin position="14"/>
        <end position="84"/>
    </location>
</feature>
<keyword evidence="3" id="KW-1185">Reference proteome</keyword>
<evidence type="ECO:0000259" key="1">
    <source>
        <dbReference type="Pfam" id="PF03551"/>
    </source>
</evidence>
<dbReference type="InterPro" id="IPR052509">
    <property type="entry name" value="Metal_resp_DNA-bind_regulator"/>
</dbReference>
<organism evidence="2 3">
    <name type="scientific">Microtetraspora glauca</name>
    <dbReference type="NCBI Taxonomy" id="1996"/>
    <lineage>
        <taxon>Bacteria</taxon>
        <taxon>Bacillati</taxon>
        <taxon>Actinomycetota</taxon>
        <taxon>Actinomycetes</taxon>
        <taxon>Streptosporangiales</taxon>
        <taxon>Streptosporangiaceae</taxon>
        <taxon>Microtetraspora</taxon>
    </lineage>
</organism>
<dbReference type="Gene3D" id="1.10.10.10">
    <property type="entry name" value="Winged helix-like DNA-binding domain superfamily/Winged helix DNA-binding domain"/>
    <property type="match status" value="1"/>
</dbReference>
<dbReference type="EMBL" id="JBFALK010000017">
    <property type="protein sequence ID" value="MEV0972605.1"/>
    <property type="molecule type" value="Genomic_DNA"/>
</dbReference>
<protein>
    <submittedName>
        <fullName evidence="2">Helix-turn-helix transcriptional regulator</fullName>
    </submittedName>
</protein>
<dbReference type="InterPro" id="IPR036390">
    <property type="entry name" value="WH_DNA-bd_sf"/>
</dbReference>
<dbReference type="InterPro" id="IPR005149">
    <property type="entry name" value="Tscrpt_reg_PadR_N"/>
</dbReference>
<name>A0ABV3GLX9_MICGL</name>
<reference evidence="2 3" key="1">
    <citation type="submission" date="2024-06" db="EMBL/GenBank/DDBJ databases">
        <title>The Natural Products Discovery Center: Release of the First 8490 Sequenced Strains for Exploring Actinobacteria Biosynthetic Diversity.</title>
        <authorList>
            <person name="Kalkreuter E."/>
            <person name="Kautsar S.A."/>
            <person name="Yang D."/>
            <person name="Bader C.D."/>
            <person name="Teijaro C.N."/>
            <person name="Fluegel L."/>
            <person name="Davis C.M."/>
            <person name="Simpson J.R."/>
            <person name="Lauterbach L."/>
            <person name="Steele A.D."/>
            <person name="Gui C."/>
            <person name="Meng S."/>
            <person name="Li G."/>
            <person name="Viehrig K."/>
            <person name="Ye F."/>
            <person name="Su P."/>
            <person name="Kiefer A.F."/>
            <person name="Nichols A."/>
            <person name="Cepeda A.J."/>
            <person name="Yan W."/>
            <person name="Fan B."/>
            <person name="Jiang Y."/>
            <person name="Adhikari A."/>
            <person name="Zheng C.-J."/>
            <person name="Schuster L."/>
            <person name="Cowan T.M."/>
            <person name="Smanski M.J."/>
            <person name="Chevrette M.G."/>
            <person name="De Carvalho L.P.S."/>
            <person name="Shen B."/>
        </authorList>
    </citation>
    <scope>NUCLEOTIDE SEQUENCE [LARGE SCALE GENOMIC DNA]</scope>
    <source>
        <strain evidence="2 3">NPDC050100</strain>
    </source>
</reference>
<accession>A0ABV3GLX9</accession>
<dbReference type="RefSeq" id="WP_061257870.1">
    <property type="nucleotide sequence ID" value="NZ_JBFALK010000017.1"/>
</dbReference>
<dbReference type="InterPro" id="IPR036388">
    <property type="entry name" value="WH-like_DNA-bd_sf"/>
</dbReference>